<accession>A0ACC7M886</accession>
<dbReference type="Proteomes" id="UP001168096">
    <property type="component" value="Unassembled WGS sequence"/>
</dbReference>
<name>A0ACC7M886_9BURK</name>
<keyword evidence="2" id="KW-1185">Reference proteome</keyword>
<sequence length="68" mass="7540">MNDDKQPDPTRRSLLKAAPLGALAVAAAARARAPEAQPEPAAPAEPQKARGYHETEHIRRYYRTAAYW</sequence>
<protein>
    <submittedName>
        <fullName evidence="1">Twin-arginine translocation signal domain-containing protein</fullName>
    </submittedName>
</protein>
<evidence type="ECO:0000313" key="2">
    <source>
        <dbReference type="Proteomes" id="UP001168096"/>
    </source>
</evidence>
<proteinExistence type="predicted"/>
<organism evidence="1 2">
    <name type="scientific">Massilia orientalis</name>
    <dbReference type="NCBI Taxonomy" id="3050128"/>
    <lineage>
        <taxon>Bacteria</taxon>
        <taxon>Pseudomonadati</taxon>
        <taxon>Pseudomonadota</taxon>
        <taxon>Betaproteobacteria</taxon>
        <taxon>Burkholderiales</taxon>
        <taxon>Oxalobacteraceae</taxon>
        <taxon>Telluria group</taxon>
        <taxon>Massilia</taxon>
    </lineage>
</organism>
<evidence type="ECO:0000313" key="1">
    <source>
        <dbReference type="EMBL" id="MFJ1468293.1"/>
    </source>
</evidence>
<reference evidence="1" key="1">
    <citation type="submission" date="2024-11" db="EMBL/GenBank/DDBJ databases">
        <title>Description of Massilia orientalis sp. nov., isolated from rhizosphere soil of Ageratina adenophora.</title>
        <authorList>
            <person name="Wang Y."/>
        </authorList>
    </citation>
    <scope>NUCLEOTIDE SEQUENCE</scope>
    <source>
        <strain evidence="1">YIM B02787</strain>
    </source>
</reference>
<gene>
    <name evidence="1" type="ORF">QPK29_011285</name>
</gene>
<dbReference type="EMBL" id="JASNRB020000006">
    <property type="protein sequence ID" value="MFJ1468293.1"/>
    <property type="molecule type" value="Genomic_DNA"/>
</dbReference>
<comment type="caution">
    <text evidence="1">The sequence shown here is derived from an EMBL/GenBank/DDBJ whole genome shotgun (WGS) entry which is preliminary data.</text>
</comment>